<dbReference type="EMBL" id="DXIQ01000017">
    <property type="protein sequence ID" value="HIV37945.1"/>
    <property type="molecule type" value="Genomic_DNA"/>
</dbReference>
<dbReference type="SUPFAM" id="SSF102114">
    <property type="entry name" value="Radical SAM enzymes"/>
    <property type="match status" value="1"/>
</dbReference>
<dbReference type="Pfam" id="PF04055">
    <property type="entry name" value="Radical_SAM"/>
    <property type="match status" value="1"/>
</dbReference>
<evidence type="ECO:0000256" key="2">
    <source>
        <dbReference type="ARBA" id="ARBA00017228"/>
    </source>
</evidence>
<keyword evidence="4 9" id="KW-0949">S-adenosyl-L-methionine</keyword>
<dbReference type="SFLD" id="SFLDS00029">
    <property type="entry name" value="Radical_SAM"/>
    <property type="match status" value="1"/>
</dbReference>
<comment type="caution">
    <text evidence="11">The sequence shown here is derived from an EMBL/GenBank/DDBJ whole genome shotgun (WGS) entry which is preliminary data.</text>
</comment>
<keyword evidence="9" id="KW-0004">4Fe-4S</keyword>
<dbReference type="SFLD" id="SFLDG01065">
    <property type="entry name" value="anaerobic_coproporphyrinogen-I"/>
    <property type="match status" value="1"/>
</dbReference>
<dbReference type="InterPro" id="IPR013785">
    <property type="entry name" value="Aldolase_TIM"/>
</dbReference>
<keyword evidence="5 9" id="KW-0479">Metal-binding</keyword>
<reference evidence="11" key="1">
    <citation type="journal article" date="2021" name="PeerJ">
        <title>Extensive microbial diversity within the chicken gut microbiome revealed by metagenomics and culture.</title>
        <authorList>
            <person name="Gilroy R."/>
            <person name="Ravi A."/>
            <person name="Getino M."/>
            <person name="Pursley I."/>
            <person name="Horton D.L."/>
            <person name="Alikhan N.F."/>
            <person name="Baker D."/>
            <person name="Gharbi K."/>
            <person name="Hall N."/>
            <person name="Watson M."/>
            <person name="Adriaenssens E.M."/>
            <person name="Foster-Nyarko E."/>
            <person name="Jarju S."/>
            <person name="Secka A."/>
            <person name="Antonio M."/>
            <person name="Oren A."/>
            <person name="Chaudhuri R.R."/>
            <person name="La Ragione R."/>
            <person name="Hildebrand F."/>
            <person name="Pallen M.J."/>
        </authorList>
    </citation>
    <scope>NUCLEOTIDE SEQUENCE</scope>
    <source>
        <strain evidence="11">CHK195-9823</strain>
    </source>
</reference>
<feature type="domain" description="Radical SAM core" evidence="10">
    <location>
        <begin position="1"/>
        <end position="235"/>
    </location>
</feature>
<dbReference type="Proteomes" id="UP000886814">
    <property type="component" value="Unassembled WGS sequence"/>
</dbReference>
<dbReference type="GO" id="GO:0005737">
    <property type="term" value="C:cytoplasm"/>
    <property type="evidence" value="ECO:0007669"/>
    <property type="project" value="UniProtKB-SubCell"/>
</dbReference>
<comment type="function">
    <text evidence="9">Probably acts as a heme chaperone, transferring heme to an unknown acceptor. Binds one molecule of heme per monomer, possibly covalently. Binds 1 [4Fe-4S] cluster. The cluster is coordinated with 3 cysteines and an exchangeable S-adenosyl-L-methionine.</text>
</comment>
<dbReference type="SFLD" id="SFLDG01082">
    <property type="entry name" value="B12-binding_domain_containing"/>
    <property type="match status" value="1"/>
</dbReference>
<dbReference type="InterPro" id="IPR004559">
    <property type="entry name" value="HemW-like"/>
</dbReference>
<protein>
    <recommendedName>
        <fullName evidence="2 9">Heme chaperone HemW</fullName>
    </recommendedName>
</protein>
<keyword evidence="6 9" id="KW-0408">Iron</keyword>
<dbReference type="Pfam" id="PF06969">
    <property type="entry name" value="HemN_C"/>
    <property type="match status" value="1"/>
</dbReference>
<comment type="subcellular location">
    <subcellularLocation>
        <location evidence="9">Cytoplasm</location>
    </subcellularLocation>
</comment>
<sequence length="380" mass="44878">MKKDLGLYIHIPFCIKKCAYCDFLSWSGDKNQKEEYVRDLEQEIRSYKTFAADYQVSTVYFGGGTPSILETGQIERIMGALRQTFRIEKKAEITLEMNPGTARKEKLKAYRQLGINRLSIGIQSVKNENLKLLGRIHTYEDFLESYHMAREAGFDNISGDLISSLPGQTLEEWKEELEILIRTPLEHLSVYQLIIEEGTEFYERYGEHEELLPDEETSREIYLWTGEYLENQGFRQYEISNYARAGKESRHNLRYWERKDYLGLGLGAAAMIRNMRMSNTRDWEKYRTGCRDPRKIREEVEFLEEPRQIEEFMFLGLRKTRGVSRKEFRRTFGKDLDLIYEKTLKKYLENGMLQESGDRIFLSEEGILLSNQIFADFLFD</sequence>
<dbReference type="GO" id="GO:0004109">
    <property type="term" value="F:coproporphyrinogen oxidase activity"/>
    <property type="evidence" value="ECO:0007669"/>
    <property type="project" value="InterPro"/>
</dbReference>
<accession>A0A9D1PBX7</accession>
<keyword evidence="9" id="KW-0963">Cytoplasm</keyword>
<evidence type="ECO:0000313" key="11">
    <source>
        <dbReference type="EMBL" id="HIV37945.1"/>
    </source>
</evidence>
<gene>
    <name evidence="11" type="primary">hemW</name>
    <name evidence="11" type="ORF">H9747_02940</name>
</gene>
<dbReference type="GO" id="GO:0006779">
    <property type="term" value="P:porphyrin-containing compound biosynthetic process"/>
    <property type="evidence" value="ECO:0007669"/>
    <property type="project" value="InterPro"/>
</dbReference>
<dbReference type="NCBIfam" id="TIGR00539">
    <property type="entry name" value="hemN_rel"/>
    <property type="match status" value="1"/>
</dbReference>
<evidence type="ECO:0000256" key="8">
    <source>
        <dbReference type="ARBA" id="ARBA00023186"/>
    </source>
</evidence>
<evidence type="ECO:0000256" key="9">
    <source>
        <dbReference type="RuleBase" id="RU364116"/>
    </source>
</evidence>
<evidence type="ECO:0000259" key="10">
    <source>
        <dbReference type="PROSITE" id="PS51918"/>
    </source>
</evidence>
<organism evidence="11 12">
    <name type="scientific">Candidatus Blautia stercorigallinarum</name>
    <dbReference type="NCBI Taxonomy" id="2838501"/>
    <lineage>
        <taxon>Bacteria</taxon>
        <taxon>Bacillati</taxon>
        <taxon>Bacillota</taxon>
        <taxon>Clostridia</taxon>
        <taxon>Lachnospirales</taxon>
        <taxon>Lachnospiraceae</taxon>
        <taxon>Blautia</taxon>
    </lineage>
</organism>
<dbReference type="InterPro" id="IPR034505">
    <property type="entry name" value="Coproporphyrinogen-III_oxidase"/>
</dbReference>
<dbReference type="PROSITE" id="PS51918">
    <property type="entry name" value="RADICAL_SAM"/>
    <property type="match status" value="1"/>
</dbReference>
<dbReference type="PANTHER" id="PTHR13932">
    <property type="entry name" value="COPROPORPHYRINIGEN III OXIDASE"/>
    <property type="match status" value="1"/>
</dbReference>
<evidence type="ECO:0000256" key="1">
    <source>
        <dbReference type="ARBA" id="ARBA00006100"/>
    </source>
</evidence>
<dbReference type="AlphaFoldDB" id="A0A9D1PBX7"/>
<evidence type="ECO:0000256" key="6">
    <source>
        <dbReference type="ARBA" id="ARBA00023004"/>
    </source>
</evidence>
<dbReference type="GO" id="GO:0051539">
    <property type="term" value="F:4 iron, 4 sulfur cluster binding"/>
    <property type="evidence" value="ECO:0007669"/>
    <property type="project" value="UniProtKB-UniRule"/>
</dbReference>
<keyword evidence="8 9" id="KW-0143">Chaperone</keyword>
<evidence type="ECO:0000256" key="4">
    <source>
        <dbReference type="ARBA" id="ARBA00022691"/>
    </source>
</evidence>
<dbReference type="SFLD" id="SFLDF00562">
    <property type="entry name" value="HemN-like__clustered_with_heat"/>
    <property type="match status" value="1"/>
</dbReference>
<dbReference type="SMART" id="SM00729">
    <property type="entry name" value="Elp3"/>
    <property type="match status" value="1"/>
</dbReference>
<evidence type="ECO:0000256" key="7">
    <source>
        <dbReference type="ARBA" id="ARBA00023014"/>
    </source>
</evidence>
<name>A0A9D1PBX7_9FIRM</name>
<reference evidence="11" key="2">
    <citation type="submission" date="2021-04" db="EMBL/GenBank/DDBJ databases">
        <authorList>
            <person name="Gilroy R."/>
        </authorList>
    </citation>
    <scope>NUCLEOTIDE SEQUENCE</scope>
    <source>
        <strain evidence="11">CHK195-9823</strain>
    </source>
</reference>
<dbReference type="SFLD" id="SFLDF00288">
    <property type="entry name" value="HemN-like__clustered_with_nucl"/>
    <property type="match status" value="1"/>
</dbReference>
<dbReference type="InterPro" id="IPR006638">
    <property type="entry name" value="Elp3/MiaA/NifB-like_rSAM"/>
</dbReference>
<proteinExistence type="inferred from homology"/>
<dbReference type="PANTHER" id="PTHR13932:SF5">
    <property type="entry name" value="RADICAL S-ADENOSYL METHIONINE DOMAIN-CONTAINING PROTEIN 1, MITOCHONDRIAL"/>
    <property type="match status" value="1"/>
</dbReference>
<keyword evidence="3 9" id="KW-0349">Heme</keyword>
<evidence type="ECO:0000313" key="12">
    <source>
        <dbReference type="Proteomes" id="UP000886814"/>
    </source>
</evidence>
<evidence type="ECO:0000256" key="3">
    <source>
        <dbReference type="ARBA" id="ARBA00022617"/>
    </source>
</evidence>
<dbReference type="InterPro" id="IPR058240">
    <property type="entry name" value="rSAM_sf"/>
</dbReference>
<dbReference type="InterPro" id="IPR010723">
    <property type="entry name" value="HemN_C"/>
</dbReference>
<keyword evidence="7 9" id="KW-0411">Iron-sulfur</keyword>
<dbReference type="GO" id="GO:0046872">
    <property type="term" value="F:metal ion binding"/>
    <property type="evidence" value="ECO:0007669"/>
    <property type="project" value="UniProtKB-UniRule"/>
</dbReference>
<dbReference type="InterPro" id="IPR007197">
    <property type="entry name" value="rSAM"/>
</dbReference>
<comment type="similarity">
    <text evidence="1">Belongs to the anaerobic coproporphyrinogen-III oxidase family. HemW subfamily.</text>
</comment>
<dbReference type="Gene3D" id="3.20.20.70">
    <property type="entry name" value="Aldolase class I"/>
    <property type="match status" value="1"/>
</dbReference>
<evidence type="ECO:0000256" key="5">
    <source>
        <dbReference type="ARBA" id="ARBA00022723"/>
    </source>
</evidence>
<dbReference type="CDD" id="cd01335">
    <property type="entry name" value="Radical_SAM"/>
    <property type="match status" value="1"/>
</dbReference>